<reference evidence="1 2" key="1">
    <citation type="submission" date="2022-06" db="EMBL/GenBank/DDBJ databases">
        <title>Acetobacer genomes from food samples.</title>
        <authorList>
            <person name="Sombolestani A."/>
        </authorList>
    </citation>
    <scope>NUCLEOTIDE SEQUENCE [LARGE SCALE GENOMIC DNA]</scope>
    <source>
        <strain evidence="1 2">R-83281</strain>
    </source>
</reference>
<comment type="caution">
    <text evidence="1">The sequence shown here is derived from an EMBL/GenBank/DDBJ whole genome shotgun (WGS) entry which is preliminary data.</text>
</comment>
<gene>
    <name evidence="1" type="ORF">NKW54_06380</name>
</gene>
<organism evidence="1 2">
    <name type="scientific">Acetobacter cerevisiae</name>
    <dbReference type="NCBI Taxonomy" id="178900"/>
    <lineage>
        <taxon>Bacteria</taxon>
        <taxon>Pseudomonadati</taxon>
        <taxon>Pseudomonadota</taxon>
        <taxon>Alphaproteobacteria</taxon>
        <taxon>Acetobacterales</taxon>
        <taxon>Acetobacteraceae</taxon>
        <taxon>Acetobacter</taxon>
    </lineage>
</organism>
<evidence type="ECO:0000313" key="2">
    <source>
        <dbReference type="Proteomes" id="UP001523543"/>
    </source>
</evidence>
<proteinExistence type="predicted"/>
<sequence>MDLNNVAVAIRAGLVAAQQTVTNSVINTAITTFNALRTVIDAFEGVLGISLPSVTDEQEATALSVLAVQ</sequence>
<dbReference type="RefSeq" id="WP_156474622.1">
    <property type="nucleotide sequence ID" value="NZ_JAMYZR010000005.1"/>
</dbReference>
<accession>A0ABT1EQC3</accession>
<dbReference type="EMBL" id="JAMYZR010000005">
    <property type="protein sequence ID" value="MCP1245565.1"/>
    <property type="molecule type" value="Genomic_DNA"/>
</dbReference>
<dbReference type="Proteomes" id="UP001523543">
    <property type="component" value="Unassembled WGS sequence"/>
</dbReference>
<protein>
    <submittedName>
        <fullName evidence="1">Uncharacterized protein</fullName>
    </submittedName>
</protein>
<evidence type="ECO:0000313" key="1">
    <source>
        <dbReference type="EMBL" id="MCP1245565.1"/>
    </source>
</evidence>
<keyword evidence="2" id="KW-1185">Reference proteome</keyword>
<name>A0ABT1EQC3_9PROT</name>